<keyword evidence="1 5" id="KW-0808">Transferase</keyword>
<evidence type="ECO:0000256" key="1">
    <source>
        <dbReference type="ARBA" id="ARBA00022679"/>
    </source>
</evidence>
<feature type="region of interest" description="Disordered" evidence="3">
    <location>
        <begin position="261"/>
        <end position="344"/>
    </location>
</feature>
<proteinExistence type="predicted"/>
<reference evidence="5 6" key="1">
    <citation type="submission" date="2019-12" db="EMBL/GenBank/DDBJ databases">
        <title>Auraticoccus cholistani sp. nov., an actinomycete isolated from soil of Cholistan desert.</title>
        <authorList>
            <person name="Cheema M.T."/>
        </authorList>
    </citation>
    <scope>NUCLEOTIDE SEQUENCE [LARGE SCALE GENOMIC DNA]</scope>
    <source>
        <strain evidence="5 6">F435</strain>
    </source>
</reference>
<protein>
    <submittedName>
        <fullName evidence="5">1-acyl-sn-glycerol-3-phosphate acyltransferase</fullName>
    </submittedName>
</protein>
<accession>A0A6A9UT20</accession>
<evidence type="ECO:0000256" key="2">
    <source>
        <dbReference type="ARBA" id="ARBA00023315"/>
    </source>
</evidence>
<dbReference type="SMART" id="SM00563">
    <property type="entry name" value="PlsC"/>
    <property type="match status" value="1"/>
</dbReference>
<dbReference type="AlphaFoldDB" id="A0A6A9UT20"/>
<evidence type="ECO:0000313" key="5">
    <source>
        <dbReference type="EMBL" id="MVA74724.1"/>
    </source>
</evidence>
<feature type="compositionally biased region" description="Basic and acidic residues" evidence="3">
    <location>
        <begin position="319"/>
        <end position="344"/>
    </location>
</feature>
<evidence type="ECO:0000313" key="6">
    <source>
        <dbReference type="Proteomes" id="UP000435304"/>
    </source>
</evidence>
<dbReference type="InterPro" id="IPR002123">
    <property type="entry name" value="Plipid/glycerol_acylTrfase"/>
</dbReference>
<dbReference type="SUPFAM" id="SSF69593">
    <property type="entry name" value="Glycerol-3-phosphate (1)-acyltransferase"/>
    <property type="match status" value="1"/>
</dbReference>
<dbReference type="EMBL" id="WPCU01000003">
    <property type="protein sequence ID" value="MVA74724.1"/>
    <property type="molecule type" value="Genomic_DNA"/>
</dbReference>
<sequence length="344" mass="37706">MQGRERYTSRVHAGARFVAQRGLLRPVVWGITDVQVHGRENLDNFNGPYVVVSNHSSHLDTPLIMGALPRRLSRYLAAGAAADYFFKKWWIAAPTALFFNAFPVERAGLRNRKGLAGKLLADGVPLLLFPEGTRSRTGQMAPFKPGAAALCISRNVPCIPIALVGAHEAMPHGHGWVRRGRPQVHVVIGSPMWARPGEAAARFSERISKVIRDMHDQTATTVGLPRLIEYASRAAEQEARRAVLSRGDGRSLEVIEEQAQQALGTDESEDPGELTAPTPLRPPREAASPARVRPGDVVRRVRRAASTARRVLPGGRRRSNQDTDGTHRRPTDGEDHGPAREETA</sequence>
<dbReference type="GO" id="GO:0006654">
    <property type="term" value="P:phosphatidic acid biosynthetic process"/>
    <property type="evidence" value="ECO:0007669"/>
    <property type="project" value="TreeGrafter"/>
</dbReference>
<dbReference type="CDD" id="cd07989">
    <property type="entry name" value="LPLAT_AGPAT-like"/>
    <property type="match status" value="1"/>
</dbReference>
<evidence type="ECO:0000259" key="4">
    <source>
        <dbReference type="SMART" id="SM00563"/>
    </source>
</evidence>
<evidence type="ECO:0000256" key="3">
    <source>
        <dbReference type="SAM" id="MobiDB-lite"/>
    </source>
</evidence>
<dbReference type="GO" id="GO:0003841">
    <property type="term" value="F:1-acylglycerol-3-phosphate O-acyltransferase activity"/>
    <property type="evidence" value="ECO:0007669"/>
    <property type="project" value="TreeGrafter"/>
</dbReference>
<dbReference type="Pfam" id="PF01553">
    <property type="entry name" value="Acyltransferase"/>
    <property type="match status" value="1"/>
</dbReference>
<keyword evidence="6" id="KW-1185">Reference proteome</keyword>
<feature type="domain" description="Phospholipid/glycerol acyltransferase" evidence="4">
    <location>
        <begin position="49"/>
        <end position="166"/>
    </location>
</feature>
<keyword evidence="2 5" id="KW-0012">Acyltransferase</keyword>
<dbReference type="Proteomes" id="UP000435304">
    <property type="component" value="Unassembled WGS sequence"/>
</dbReference>
<dbReference type="PANTHER" id="PTHR10434:SF11">
    <property type="entry name" value="1-ACYL-SN-GLYCEROL-3-PHOSPHATE ACYLTRANSFERASE"/>
    <property type="match status" value="1"/>
</dbReference>
<organism evidence="5 6">
    <name type="scientific">Auraticoccus cholistanensis</name>
    <dbReference type="NCBI Taxonomy" id="2656650"/>
    <lineage>
        <taxon>Bacteria</taxon>
        <taxon>Bacillati</taxon>
        <taxon>Actinomycetota</taxon>
        <taxon>Actinomycetes</taxon>
        <taxon>Propionibacteriales</taxon>
        <taxon>Propionibacteriaceae</taxon>
        <taxon>Auraticoccus</taxon>
    </lineage>
</organism>
<gene>
    <name evidence="5" type="ORF">GC722_01545</name>
</gene>
<name>A0A6A9UT20_9ACTN</name>
<comment type="caution">
    <text evidence="5">The sequence shown here is derived from an EMBL/GenBank/DDBJ whole genome shotgun (WGS) entry which is preliminary data.</text>
</comment>
<dbReference type="PANTHER" id="PTHR10434">
    <property type="entry name" value="1-ACYL-SN-GLYCEROL-3-PHOSPHATE ACYLTRANSFERASE"/>
    <property type="match status" value="1"/>
</dbReference>